<feature type="transmembrane region" description="Helical" evidence="2">
    <location>
        <begin position="281"/>
        <end position="299"/>
    </location>
</feature>
<comment type="caution">
    <text evidence="4">The sequence shown here is derived from an EMBL/GenBank/DDBJ whole genome shotgun (WGS) entry which is preliminary data.</text>
</comment>
<dbReference type="EMBL" id="JACEZU010000018">
    <property type="protein sequence ID" value="MBA5690456.1"/>
    <property type="molecule type" value="Genomic_DNA"/>
</dbReference>
<reference evidence="4 5" key="1">
    <citation type="submission" date="2020-07" db="EMBL/GenBank/DDBJ databases">
        <title>Novel species isolated from subtropical streams in China.</title>
        <authorList>
            <person name="Lu H."/>
        </authorList>
    </citation>
    <scope>NUCLEOTIDE SEQUENCE [LARGE SCALE GENOMIC DNA]</scope>
    <source>
        <strain evidence="4 5">LX47W</strain>
    </source>
</reference>
<feature type="transmembrane region" description="Helical" evidence="2">
    <location>
        <begin position="311"/>
        <end position="332"/>
    </location>
</feature>
<feature type="transmembrane region" description="Helical" evidence="2">
    <location>
        <begin position="150"/>
        <end position="168"/>
    </location>
</feature>
<keyword evidence="2" id="KW-0472">Membrane</keyword>
<keyword evidence="3" id="KW-0732">Signal</keyword>
<proteinExistence type="predicted"/>
<dbReference type="AlphaFoldDB" id="A0A7W2FF00"/>
<keyword evidence="2" id="KW-0812">Transmembrane</keyword>
<organism evidence="4 5">
    <name type="scientific">Rugamonas apoptosis</name>
    <dbReference type="NCBI Taxonomy" id="2758570"/>
    <lineage>
        <taxon>Bacteria</taxon>
        <taxon>Pseudomonadati</taxon>
        <taxon>Pseudomonadota</taxon>
        <taxon>Betaproteobacteria</taxon>
        <taxon>Burkholderiales</taxon>
        <taxon>Oxalobacteraceae</taxon>
        <taxon>Telluria group</taxon>
        <taxon>Rugamonas</taxon>
    </lineage>
</organism>
<evidence type="ECO:0000313" key="4">
    <source>
        <dbReference type="EMBL" id="MBA5690456.1"/>
    </source>
</evidence>
<feature type="chain" id="PRO_5030507250" description="GAF domain-containing protein" evidence="3">
    <location>
        <begin position="21"/>
        <end position="598"/>
    </location>
</feature>
<feature type="transmembrane region" description="Helical" evidence="2">
    <location>
        <begin position="248"/>
        <end position="269"/>
    </location>
</feature>
<evidence type="ECO:0008006" key="6">
    <source>
        <dbReference type="Google" id="ProtNLM"/>
    </source>
</evidence>
<feature type="transmembrane region" description="Helical" evidence="2">
    <location>
        <begin position="180"/>
        <end position="199"/>
    </location>
</feature>
<evidence type="ECO:0000256" key="3">
    <source>
        <dbReference type="SAM" id="SignalP"/>
    </source>
</evidence>
<feature type="transmembrane region" description="Helical" evidence="2">
    <location>
        <begin position="219"/>
        <end position="236"/>
    </location>
</feature>
<dbReference type="Proteomes" id="UP000573499">
    <property type="component" value="Unassembled WGS sequence"/>
</dbReference>
<name>A0A7W2FF00_9BURK</name>
<feature type="coiled-coil region" evidence="1">
    <location>
        <begin position="542"/>
        <end position="576"/>
    </location>
</feature>
<dbReference type="RefSeq" id="WP_182157260.1">
    <property type="nucleotide sequence ID" value="NZ_JACEZU010000018.1"/>
</dbReference>
<feature type="signal peptide" evidence="3">
    <location>
        <begin position="1"/>
        <end position="20"/>
    </location>
</feature>
<evidence type="ECO:0000313" key="5">
    <source>
        <dbReference type="Proteomes" id="UP000573499"/>
    </source>
</evidence>
<gene>
    <name evidence="4" type="ORF">H3H39_25785</name>
</gene>
<evidence type="ECO:0000256" key="1">
    <source>
        <dbReference type="SAM" id="Coils"/>
    </source>
</evidence>
<protein>
    <recommendedName>
        <fullName evidence="6">GAF domain-containing protein</fullName>
    </recommendedName>
</protein>
<sequence>MRAKHWKLLVLLLAGLSALAICVEMAYGVAALARGTQGSLGYTGHDGYADGRHRRIIDNVAPGSQLGLAGAVAGDTLAFDDNTARKTVRTPGEQVGMTLFHGASATRLLVMATETPFNSSEITGYVLVWASMWLSLVLGLLTGLRKPDGACYRMLSLYLILVALANYVNFTPPGTLRMLLWLPWMLVFWAIGPLLPLFALRYPDERPQGLRAFLYRQRWLMYALSAAATTLMVAKHTDLYESAWTRRVFVATTVVEALVLVTALLAGWWESKGALRVRFGWLAWALCVASLADILVQWAPFDLQIGSFTSSWNIVNGMVWSVAQSVLTYAVLRHRIFDFGFAINRTLVYSVTSILLLVAFGLVEWLVGHVVHVEGREKNVLLDGAIALGVYLAFHRLRHGVEHWIERLFFHSWHQAENALRQFVREAAHVRSRRALIEQTTRALARFAGAEVRLYRLRAGMFVSGDAPSIDIDDPLATALAESRKPVLVAETLSRQPGELAVAMLHRGELRGFVLLDAKPGGAAYRADELEVLAYAVHQVGLDLAALDNEALKSDIARVEAEAEALRIRCSTLTDSMRMLGARMVPESVQAVPASSRN</sequence>
<evidence type="ECO:0000256" key="2">
    <source>
        <dbReference type="SAM" id="Phobius"/>
    </source>
</evidence>
<keyword evidence="1" id="KW-0175">Coiled coil</keyword>
<feature type="transmembrane region" description="Helical" evidence="2">
    <location>
        <begin position="122"/>
        <end position="143"/>
    </location>
</feature>
<keyword evidence="5" id="KW-1185">Reference proteome</keyword>
<feature type="transmembrane region" description="Helical" evidence="2">
    <location>
        <begin position="347"/>
        <end position="368"/>
    </location>
</feature>
<accession>A0A7W2FF00</accession>
<keyword evidence="2" id="KW-1133">Transmembrane helix</keyword>